<dbReference type="EMBL" id="JAMFTS010000002">
    <property type="protein sequence ID" value="KAJ4801909.1"/>
    <property type="molecule type" value="Genomic_DNA"/>
</dbReference>
<evidence type="ECO:0000313" key="3">
    <source>
        <dbReference type="EMBL" id="KAJ4801909.1"/>
    </source>
</evidence>
<accession>A0AAV8GCH6</accession>
<keyword evidence="4" id="KW-1185">Reference proteome</keyword>
<feature type="compositionally biased region" description="Acidic residues" evidence="1">
    <location>
        <begin position="61"/>
        <end position="73"/>
    </location>
</feature>
<protein>
    <submittedName>
        <fullName evidence="3">ARM repeat superfamily protein</fullName>
    </submittedName>
</protein>
<evidence type="ECO:0000256" key="1">
    <source>
        <dbReference type="SAM" id="MobiDB-lite"/>
    </source>
</evidence>
<dbReference type="SUPFAM" id="SSF48371">
    <property type="entry name" value="ARM repeat"/>
    <property type="match status" value="1"/>
</dbReference>
<dbReference type="InterPro" id="IPR016024">
    <property type="entry name" value="ARM-type_fold"/>
</dbReference>
<dbReference type="Proteomes" id="UP001140206">
    <property type="component" value="Chromosome 2"/>
</dbReference>
<dbReference type="InterPro" id="IPR000225">
    <property type="entry name" value="Armadillo"/>
</dbReference>
<dbReference type="PANTHER" id="PTHR46700">
    <property type="entry name" value="ARM REPEAT SUPERFAMILY PROTEIN"/>
    <property type="match status" value="1"/>
</dbReference>
<reference evidence="3" key="1">
    <citation type="submission" date="2022-08" db="EMBL/GenBank/DDBJ databases">
        <authorList>
            <person name="Marques A."/>
        </authorList>
    </citation>
    <scope>NUCLEOTIDE SEQUENCE</scope>
    <source>
        <strain evidence="3">RhyPub2mFocal</strain>
        <tissue evidence="3">Leaves</tissue>
    </source>
</reference>
<proteinExistence type="predicted"/>
<feature type="region of interest" description="Disordered" evidence="1">
    <location>
        <begin position="54"/>
        <end position="86"/>
    </location>
</feature>
<feature type="chain" id="PRO_5043675779" evidence="2">
    <location>
        <begin position="23"/>
        <end position="466"/>
    </location>
</feature>
<evidence type="ECO:0000313" key="4">
    <source>
        <dbReference type="Proteomes" id="UP001140206"/>
    </source>
</evidence>
<dbReference type="SMART" id="SM00185">
    <property type="entry name" value="ARM"/>
    <property type="match status" value="5"/>
</dbReference>
<dbReference type="PANTHER" id="PTHR46700:SF1">
    <property type="entry name" value="ARM REPEAT SUPERFAMILY PROTEIN"/>
    <property type="match status" value="1"/>
</dbReference>
<comment type="caution">
    <text evidence="3">The sequence shown here is derived from an EMBL/GenBank/DDBJ whole genome shotgun (WGS) entry which is preliminary data.</text>
</comment>
<evidence type="ECO:0000256" key="2">
    <source>
        <dbReference type="SAM" id="SignalP"/>
    </source>
</evidence>
<dbReference type="AlphaFoldDB" id="A0AAV8GCH6"/>
<dbReference type="InterPro" id="IPR011989">
    <property type="entry name" value="ARM-like"/>
</dbReference>
<sequence>MTRLTLTLTLTAAILRRKLLQALTCGGCSLSPSRQKKPQVAIATFKPVSKSDRLGQLILDDPSESGSDGDDMEVQLSHSHTGKKSEQELEEFHRVVSMLHPDGNANADCRPEAALEIRRMAKEDADARETLAMLGAIPPLIGMLDAHLDLDLDSQITPLYALLNLAIGNDMNKAAIVEAGAVHKMLGLIRPESPPEVYNPLSEAIVANFLSLSALDANKQIIGSSGAVPFLIKSLRQNKNCRLDALRALFNLSIVAANSQHLIEAGIIDTLLTAIGDMEVTDHALATLSNLVASSAEARQHLSRANDSIPILIDVLGWTDAPSCQEKSAYILMVMAHKSHADRAAMCEAGISGALLELTLIGTPLAQKRASRILEMMRSKKGKEISESSFAVSAPMAMEGKGKAKVEEVAGEMSDEKIAVKQLVQQSLHCNMRRIARRANLPEEIMPVEHLNKVLAVSSTSKSLPF</sequence>
<name>A0AAV8GCH6_9POAL</name>
<keyword evidence="2" id="KW-0732">Signal</keyword>
<gene>
    <name evidence="3" type="ORF">LUZ62_053155</name>
</gene>
<organism evidence="3 4">
    <name type="scientific">Rhynchospora pubera</name>
    <dbReference type="NCBI Taxonomy" id="906938"/>
    <lineage>
        <taxon>Eukaryota</taxon>
        <taxon>Viridiplantae</taxon>
        <taxon>Streptophyta</taxon>
        <taxon>Embryophyta</taxon>
        <taxon>Tracheophyta</taxon>
        <taxon>Spermatophyta</taxon>
        <taxon>Magnoliopsida</taxon>
        <taxon>Liliopsida</taxon>
        <taxon>Poales</taxon>
        <taxon>Cyperaceae</taxon>
        <taxon>Cyperoideae</taxon>
        <taxon>Rhynchosporeae</taxon>
        <taxon>Rhynchospora</taxon>
    </lineage>
</organism>
<dbReference type="Gene3D" id="1.25.10.10">
    <property type="entry name" value="Leucine-rich Repeat Variant"/>
    <property type="match status" value="2"/>
</dbReference>
<feature type="signal peptide" evidence="2">
    <location>
        <begin position="1"/>
        <end position="22"/>
    </location>
</feature>